<dbReference type="Gene3D" id="3.10.260.10">
    <property type="entry name" value="Transcription regulator HTH, APSES-type DNA-binding domain"/>
    <property type="match status" value="2"/>
</dbReference>
<dbReference type="AlphaFoldDB" id="A0AAE0X796"/>
<keyword evidence="3" id="KW-1185">Reference proteome</keyword>
<evidence type="ECO:0000313" key="3">
    <source>
        <dbReference type="Proteomes" id="UP001270362"/>
    </source>
</evidence>
<reference evidence="2" key="1">
    <citation type="journal article" date="2023" name="Mol. Phylogenet. Evol.">
        <title>Genome-scale phylogeny and comparative genomics of the fungal order Sordariales.</title>
        <authorList>
            <person name="Hensen N."/>
            <person name="Bonometti L."/>
            <person name="Westerberg I."/>
            <person name="Brannstrom I.O."/>
            <person name="Guillou S."/>
            <person name="Cros-Aarteil S."/>
            <person name="Calhoun S."/>
            <person name="Haridas S."/>
            <person name="Kuo A."/>
            <person name="Mondo S."/>
            <person name="Pangilinan J."/>
            <person name="Riley R."/>
            <person name="LaButti K."/>
            <person name="Andreopoulos B."/>
            <person name="Lipzen A."/>
            <person name="Chen C."/>
            <person name="Yan M."/>
            <person name="Daum C."/>
            <person name="Ng V."/>
            <person name="Clum A."/>
            <person name="Steindorff A."/>
            <person name="Ohm R.A."/>
            <person name="Martin F."/>
            <person name="Silar P."/>
            <person name="Natvig D.O."/>
            <person name="Lalanne C."/>
            <person name="Gautier V."/>
            <person name="Ament-Velasquez S.L."/>
            <person name="Kruys A."/>
            <person name="Hutchinson M.I."/>
            <person name="Powell A.J."/>
            <person name="Barry K."/>
            <person name="Miller A.N."/>
            <person name="Grigoriev I.V."/>
            <person name="Debuchy R."/>
            <person name="Gladieux P."/>
            <person name="Hiltunen Thoren M."/>
            <person name="Johannesson H."/>
        </authorList>
    </citation>
    <scope>NUCLEOTIDE SEQUENCE</scope>
    <source>
        <strain evidence="2">CBS 314.62</strain>
    </source>
</reference>
<organism evidence="2 3">
    <name type="scientific">Podospora appendiculata</name>
    <dbReference type="NCBI Taxonomy" id="314037"/>
    <lineage>
        <taxon>Eukaryota</taxon>
        <taxon>Fungi</taxon>
        <taxon>Dikarya</taxon>
        <taxon>Ascomycota</taxon>
        <taxon>Pezizomycotina</taxon>
        <taxon>Sordariomycetes</taxon>
        <taxon>Sordariomycetidae</taxon>
        <taxon>Sordariales</taxon>
        <taxon>Podosporaceae</taxon>
        <taxon>Podospora</taxon>
    </lineage>
</organism>
<gene>
    <name evidence="2" type="ORF">B0T22DRAFT_121531</name>
</gene>
<protein>
    <recommendedName>
        <fullName evidence="4">HTH APSES-type domain-containing protein</fullName>
    </recommendedName>
</protein>
<name>A0AAE0X796_9PEZI</name>
<reference evidence="2" key="2">
    <citation type="submission" date="2023-06" db="EMBL/GenBank/DDBJ databases">
        <authorList>
            <consortium name="Lawrence Berkeley National Laboratory"/>
            <person name="Haridas S."/>
            <person name="Hensen N."/>
            <person name="Bonometti L."/>
            <person name="Westerberg I."/>
            <person name="Brannstrom I.O."/>
            <person name="Guillou S."/>
            <person name="Cros-Aarteil S."/>
            <person name="Calhoun S."/>
            <person name="Kuo A."/>
            <person name="Mondo S."/>
            <person name="Pangilinan J."/>
            <person name="Riley R."/>
            <person name="Labutti K."/>
            <person name="Andreopoulos B."/>
            <person name="Lipzen A."/>
            <person name="Chen C."/>
            <person name="Yanf M."/>
            <person name="Daum C."/>
            <person name="Ng V."/>
            <person name="Clum A."/>
            <person name="Steindorff A."/>
            <person name="Ohm R."/>
            <person name="Martin F."/>
            <person name="Silar P."/>
            <person name="Natvig D."/>
            <person name="Lalanne C."/>
            <person name="Gautier V."/>
            <person name="Ament-Velasquez S.L."/>
            <person name="Kruys A."/>
            <person name="Hutchinson M.I."/>
            <person name="Powell A.J."/>
            <person name="Barry K."/>
            <person name="Miller A.N."/>
            <person name="Grigoriev I.V."/>
            <person name="Debuchy R."/>
            <person name="Gladieux P."/>
            <person name="Thoren M.H."/>
            <person name="Johannesson H."/>
        </authorList>
    </citation>
    <scope>NUCLEOTIDE SEQUENCE</scope>
    <source>
        <strain evidence="2">CBS 314.62</strain>
    </source>
</reference>
<comment type="caution">
    <text evidence="2">The sequence shown here is derived from an EMBL/GenBank/DDBJ whole genome shotgun (WGS) entry which is preliminary data.</text>
</comment>
<dbReference type="EMBL" id="JAULSO010000002">
    <property type="protein sequence ID" value="KAK3687146.1"/>
    <property type="molecule type" value="Genomic_DNA"/>
</dbReference>
<evidence type="ECO:0008006" key="4">
    <source>
        <dbReference type="Google" id="ProtNLM"/>
    </source>
</evidence>
<feature type="compositionally biased region" description="Basic and acidic residues" evidence="1">
    <location>
        <begin position="272"/>
        <end position="281"/>
    </location>
</feature>
<dbReference type="Proteomes" id="UP001270362">
    <property type="component" value="Unassembled WGS sequence"/>
</dbReference>
<proteinExistence type="predicted"/>
<accession>A0AAE0X796</accession>
<dbReference type="SUPFAM" id="SSF54616">
    <property type="entry name" value="DNA-binding domain of Mlu1-box binding protein MBP1"/>
    <property type="match status" value="2"/>
</dbReference>
<dbReference type="GO" id="GO:0003677">
    <property type="term" value="F:DNA binding"/>
    <property type="evidence" value="ECO:0007669"/>
    <property type="project" value="InterPro"/>
</dbReference>
<dbReference type="InterPro" id="IPR036887">
    <property type="entry name" value="HTH_APSES_sf"/>
</dbReference>
<evidence type="ECO:0000256" key="1">
    <source>
        <dbReference type="SAM" id="MobiDB-lite"/>
    </source>
</evidence>
<sequence>MVRMVIRCCSISMRTLDHWLNASEILLASELSRATRNRYLRELNRRGFRAEGRLHVWVPFRDGVFVCQAASLEDELKPLLSVAALVRPLRVENYLLLLPDDVFEVLDTGNGKIAYKPTARYVNAAHLGKLYNIEPYKLSQFFSDHPHIDKQVKYGGPGHLQGSYISFEDARVFCAHFKVSYHPVEHLIALLSAHVAGAHNSAPSAPAALSAPDPPGVSETAKEAVYDAQMSYITEPSYANGSYLVPAAGSRLAPRNLQSCLAPSPAPGTPHDLAREFESERSGYGSWPAGLDSA</sequence>
<feature type="region of interest" description="Disordered" evidence="1">
    <location>
        <begin position="258"/>
        <end position="294"/>
    </location>
</feature>
<evidence type="ECO:0000313" key="2">
    <source>
        <dbReference type="EMBL" id="KAK3687146.1"/>
    </source>
</evidence>